<keyword evidence="3" id="KW-1185">Reference proteome</keyword>
<evidence type="ECO:0000313" key="3">
    <source>
        <dbReference type="Proteomes" id="UP000006265"/>
    </source>
</evidence>
<dbReference type="InterPro" id="IPR014729">
    <property type="entry name" value="Rossmann-like_a/b/a_fold"/>
</dbReference>
<dbReference type="STRING" id="1122247.GCA_000379865_04376"/>
<name>K5BBT7_MYCHD</name>
<dbReference type="PANTHER" id="PTHR46268">
    <property type="entry name" value="STRESS RESPONSE PROTEIN NHAX"/>
    <property type="match status" value="1"/>
</dbReference>
<dbReference type="RefSeq" id="WP_005626121.1">
    <property type="nucleotide sequence ID" value="NZ_AMRA01000038.1"/>
</dbReference>
<dbReference type="eggNOG" id="COG0589">
    <property type="taxonomic scope" value="Bacteria"/>
</dbReference>
<dbReference type="Gene3D" id="3.40.50.620">
    <property type="entry name" value="HUPs"/>
    <property type="match status" value="2"/>
</dbReference>
<sequence>MGGDQPKHGVLVAVDGSETAQAAVEWAAHEALLRNTPLTLAYVIEPVVVSWPVRSFQGEFNAWQESNAREALEKAEQTARSVAGADWSALRTAILRGYVVQELVTASRAAALLVVGSRGLGAVGRAVLGSVSSGALRHAHCPVAVVRPDTVADLDRSAPVLLGIDGSPASEGATRLAFEEAALRKVDLVALHAWSDVAVLPAVADDWDALQAEGRAVLDTQLAPHRERHPEVTVHTRIVCDRPSRWLIDESRNAQLVVVGSRGRGGFAGLLLGSVASAVAQSADAPVIVVRERAAKS</sequence>
<evidence type="ECO:0000313" key="2">
    <source>
        <dbReference type="EMBL" id="EKF24560.1"/>
    </source>
</evidence>
<evidence type="ECO:0000256" key="1">
    <source>
        <dbReference type="ARBA" id="ARBA00008791"/>
    </source>
</evidence>
<dbReference type="Pfam" id="PF00582">
    <property type="entry name" value="Usp"/>
    <property type="match status" value="2"/>
</dbReference>
<dbReference type="SUPFAM" id="SSF52402">
    <property type="entry name" value="Adenine nucleotide alpha hydrolases-like"/>
    <property type="match status" value="2"/>
</dbReference>
<dbReference type="InterPro" id="IPR006015">
    <property type="entry name" value="Universal_stress_UspA"/>
</dbReference>
<dbReference type="Proteomes" id="UP000006265">
    <property type="component" value="Unassembled WGS sequence"/>
</dbReference>
<proteinExistence type="inferred from homology"/>
<dbReference type="InterPro" id="IPR006016">
    <property type="entry name" value="UspA"/>
</dbReference>
<dbReference type="EMBL" id="AMRA01000038">
    <property type="protein sequence ID" value="EKF24560.1"/>
    <property type="molecule type" value="Genomic_DNA"/>
</dbReference>
<accession>K5BBT7</accession>
<dbReference type="PANTHER" id="PTHR46268:SF6">
    <property type="entry name" value="UNIVERSAL STRESS PROTEIN UP12"/>
    <property type="match status" value="1"/>
</dbReference>
<dbReference type="OrthoDB" id="3174546at2"/>
<comment type="caution">
    <text evidence="2">The sequence shown here is derived from an EMBL/GenBank/DDBJ whole genome shotgun (WGS) entry which is preliminary data.</text>
</comment>
<protein>
    <submittedName>
        <fullName evidence="2">Universal stress protein</fullName>
    </submittedName>
</protein>
<gene>
    <name evidence="2" type="ORF">C731_1495</name>
</gene>
<comment type="similarity">
    <text evidence="1">Belongs to the universal stress protein A family.</text>
</comment>
<organism evidence="2 3">
    <name type="scientific">Mycolicibacterium hassiacum (strain DSM 44199 / CIP 105218 / JCM 12690 / 3849)</name>
    <name type="common">Mycobacterium hassiacum</name>
    <dbReference type="NCBI Taxonomy" id="1122247"/>
    <lineage>
        <taxon>Bacteria</taxon>
        <taxon>Bacillati</taxon>
        <taxon>Actinomycetota</taxon>
        <taxon>Actinomycetes</taxon>
        <taxon>Mycobacteriales</taxon>
        <taxon>Mycobacteriaceae</taxon>
        <taxon>Mycolicibacterium</taxon>
    </lineage>
</organism>
<dbReference type="PATRIC" id="fig|1122247.3.peg.1437"/>
<dbReference type="PRINTS" id="PR01438">
    <property type="entry name" value="UNVRSLSTRESS"/>
</dbReference>
<dbReference type="AlphaFoldDB" id="K5BBT7"/>
<reference evidence="2 3" key="1">
    <citation type="journal article" date="2012" name="J. Bacteriol.">
        <title>Genome sequence of Mycobacterium hassiacum DSM 44199, a rare source of heat-stable mycobacterial proteins.</title>
        <authorList>
            <person name="Tiago I."/>
            <person name="Maranha A."/>
            <person name="Mendes V."/>
            <person name="Alarico S."/>
            <person name="Moynihan P.J."/>
            <person name="Clarke A.J."/>
            <person name="Macedo-Ribeiro S."/>
            <person name="Pereira P.J."/>
            <person name="Empadinhas N."/>
        </authorList>
    </citation>
    <scope>NUCLEOTIDE SEQUENCE [LARGE SCALE GENOMIC DNA]</scope>
    <source>
        <strain evidence="3">DSM 44199 / CIP 105218 / JCM 12690 / 3849</strain>
    </source>
</reference>